<organism evidence="2 3">
    <name type="scientific">Stephania cephalantha</name>
    <dbReference type="NCBI Taxonomy" id="152367"/>
    <lineage>
        <taxon>Eukaryota</taxon>
        <taxon>Viridiplantae</taxon>
        <taxon>Streptophyta</taxon>
        <taxon>Embryophyta</taxon>
        <taxon>Tracheophyta</taxon>
        <taxon>Spermatophyta</taxon>
        <taxon>Magnoliopsida</taxon>
        <taxon>Ranunculales</taxon>
        <taxon>Menispermaceae</taxon>
        <taxon>Menispermoideae</taxon>
        <taxon>Cissampelideae</taxon>
        <taxon>Stephania</taxon>
    </lineage>
</organism>
<feature type="compositionally biased region" description="Low complexity" evidence="1">
    <location>
        <begin position="144"/>
        <end position="154"/>
    </location>
</feature>
<evidence type="ECO:0000313" key="3">
    <source>
        <dbReference type="Proteomes" id="UP001419268"/>
    </source>
</evidence>
<dbReference type="AlphaFoldDB" id="A0AAP0HN55"/>
<feature type="region of interest" description="Disordered" evidence="1">
    <location>
        <begin position="144"/>
        <end position="172"/>
    </location>
</feature>
<evidence type="ECO:0000256" key="1">
    <source>
        <dbReference type="SAM" id="MobiDB-lite"/>
    </source>
</evidence>
<reference evidence="2 3" key="1">
    <citation type="submission" date="2024-01" db="EMBL/GenBank/DDBJ databases">
        <title>Genome assemblies of Stephania.</title>
        <authorList>
            <person name="Yang L."/>
        </authorList>
    </citation>
    <scope>NUCLEOTIDE SEQUENCE [LARGE SCALE GENOMIC DNA]</scope>
    <source>
        <strain evidence="2">JXDWG</strain>
        <tissue evidence="2">Leaf</tissue>
    </source>
</reference>
<name>A0AAP0HN55_9MAGN</name>
<keyword evidence="3" id="KW-1185">Reference proteome</keyword>
<evidence type="ECO:0000313" key="2">
    <source>
        <dbReference type="EMBL" id="KAK9089010.1"/>
    </source>
</evidence>
<dbReference type="EMBL" id="JBBNAG010000012">
    <property type="protein sequence ID" value="KAK9089010.1"/>
    <property type="molecule type" value="Genomic_DNA"/>
</dbReference>
<proteinExistence type="predicted"/>
<sequence length="221" mass="24060">MSLPSPNLIGFFSKLPMSLFTICKLELASPPILGITDLSDPAIKRKNKILKTSQQTLHCALRLIKGQTKNIDQLMAYWCSNVGSQVDVRPTLSMFVAPSSFKSFPRTASPAIKSSHSLNPRFSANSISGSISLSRIGIGSPPPHTLSSSSFSPSLFPPPSPTRSLSGTFSTHRRLTSSKTNPIIIKLLMSRTWFRSLCSTCNSLSTTNLAIDLKNNDRCMS</sequence>
<gene>
    <name evidence="2" type="ORF">Scep_028092</name>
</gene>
<comment type="caution">
    <text evidence="2">The sequence shown here is derived from an EMBL/GenBank/DDBJ whole genome shotgun (WGS) entry which is preliminary data.</text>
</comment>
<protein>
    <submittedName>
        <fullName evidence="2">Uncharacterized protein</fullName>
    </submittedName>
</protein>
<accession>A0AAP0HN55</accession>
<dbReference type="Proteomes" id="UP001419268">
    <property type="component" value="Unassembled WGS sequence"/>
</dbReference>